<evidence type="ECO:0000313" key="2">
    <source>
        <dbReference type="EMBL" id="JAG80561.1"/>
    </source>
</evidence>
<name>A0A0C9R3E2_9HYME</name>
<dbReference type="PRINTS" id="PR02062">
    <property type="entry name" value="CENTROSOME78"/>
</dbReference>
<dbReference type="PANTHER" id="PTHR24110:SF3">
    <property type="entry name" value="CENTROSOMAL PROTEIN OF 78 KDA"/>
    <property type="match status" value="1"/>
</dbReference>
<dbReference type="SMART" id="SM00368">
    <property type="entry name" value="LRR_RI"/>
    <property type="match status" value="4"/>
</dbReference>
<dbReference type="PANTHER" id="PTHR24110">
    <property type="entry name" value="CENTROSOMAL PROTEIN OF 78 KDA"/>
    <property type="match status" value="1"/>
</dbReference>
<dbReference type="GO" id="GO:0005813">
    <property type="term" value="C:centrosome"/>
    <property type="evidence" value="ECO:0007669"/>
    <property type="project" value="TreeGrafter"/>
</dbReference>
<sequence>MRRPWRSKKPLVAACPGPEMTIPNCQGFATCYMELCRQHKLRPLPVICVGLPHSLDFTTDRVKMDDWGPILNALSLDRTLKSVSVRSRYQCRKPLEEVNSADKARAIGKAPVVLTRYLLEWLSHSIAQCIRNSPMLTCLELEGIPLPDDCLAALCVGLASTESLQHLSLKRCYIGDESCSLICRTIADVHSIRSLNLSQCDLTSYCGPALASALSRQKLVLYHDTWKDSLRYRDPNLDAMPGLRRLTLNDNPHLGDSAVAEIIDAIQDSLWLKALDLQHCGLTDAIGSEILQLLEQNTTLEVVDLRGNASLSEDVVGEVFKRLDFNNTGSRLEYRYFKIPQKDNRTVSAVTERREAAKRISSSVNRPKSAVMRNQKRPCQLRPCRKSSPAAAVPKRTKLKPPIPHFPVRSDKAKVPGVEGKSVKVKPLLHLDLQTQIKSTMDEGQSTMDYGKSTIDYEKSTTDEREEQTNESQDYRKEKSVELEELLEPLTESEDSAKAMYERLEVQLKEERARREVAEMKLRMVRGDLEDLENVLKSKEKATRGYLLISQKSLDEIAKSFEELLEMLEGGERSSRWRESDVAAREVLKRKVTLLLRKTKSEKLGRSFILESPTKGVKSTGDVSSTSPPIPEQLEKQIGDTGDGITGGNSSNTWRIPGEITKTDFSPCERARALFKQIINGDVILNLDSRRN</sequence>
<reference evidence="2" key="1">
    <citation type="submission" date="2015-01" db="EMBL/GenBank/DDBJ databases">
        <title>Transcriptome Assembly of Fopius arisanus.</title>
        <authorList>
            <person name="Geib S."/>
        </authorList>
    </citation>
    <scope>NUCLEOTIDE SEQUENCE</scope>
</reference>
<dbReference type="GO" id="GO:0036064">
    <property type="term" value="C:ciliary basal body"/>
    <property type="evidence" value="ECO:0007669"/>
    <property type="project" value="TreeGrafter"/>
</dbReference>
<protein>
    <submittedName>
        <fullName evidence="2">Cep78 protein</fullName>
    </submittedName>
</protein>
<feature type="region of interest" description="Disordered" evidence="1">
    <location>
        <begin position="615"/>
        <end position="658"/>
    </location>
</feature>
<evidence type="ECO:0000256" key="1">
    <source>
        <dbReference type="SAM" id="MobiDB-lite"/>
    </source>
</evidence>
<feature type="region of interest" description="Disordered" evidence="1">
    <location>
        <begin position="360"/>
        <end position="419"/>
    </location>
</feature>
<dbReference type="AlphaFoldDB" id="A0A0C9R3E2"/>
<feature type="region of interest" description="Disordered" evidence="1">
    <location>
        <begin position="456"/>
        <end position="481"/>
    </location>
</feature>
<dbReference type="Gene3D" id="3.80.10.10">
    <property type="entry name" value="Ribonuclease Inhibitor"/>
    <property type="match status" value="2"/>
</dbReference>
<dbReference type="InterPro" id="IPR032675">
    <property type="entry name" value="LRR_dom_sf"/>
</dbReference>
<dbReference type="SUPFAM" id="SSF52047">
    <property type="entry name" value="RNI-like"/>
    <property type="match status" value="1"/>
</dbReference>
<proteinExistence type="predicted"/>
<gene>
    <name evidence="2" type="primary">cep78</name>
    <name evidence="2" type="ORF">g.70859</name>
</gene>
<organism evidence="2">
    <name type="scientific">Fopius arisanus</name>
    <dbReference type="NCBI Taxonomy" id="64838"/>
    <lineage>
        <taxon>Eukaryota</taxon>
        <taxon>Metazoa</taxon>
        <taxon>Ecdysozoa</taxon>
        <taxon>Arthropoda</taxon>
        <taxon>Hexapoda</taxon>
        <taxon>Insecta</taxon>
        <taxon>Pterygota</taxon>
        <taxon>Neoptera</taxon>
        <taxon>Endopterygota</taxon>
        <taxon>Hymenoptera</taxon>
        <taxon>Apocrita</taxon>
        <taxon>Ichneumonoidea</taxon>
        <taxon>Braconidae</taxon>
        <taxon>Opiinae</taxon>
        <taxon>Fopius</taxon>
    </lineage>
</organism>
<dbReference type="InterPro" id="IPR001611">
    <property type="entry name" value="Leu-rich_rpt"/>
</dbReference>
<dbReference type="GO" id="GO:0044782">
    <property type="term" value="P:cilium organization"/>
    <property type="evidence" value="ECO:0007669"/>
    <property type="project" value="TreeGrafter"/>
</dbReference>
<dbReference type="Pfam" id="PF13516">
    <property type="entry name" value="LRR_6"/>
    <property type="match status" value="1"/>
</dbReference>
<accession>A0A0C9R3E2</accession>
<dbReference type="EMBL" id="GBYB01010794">
    <property type="protein sequence ID" value="JAG80561.1"/>
    <property type="molecule type" value="Transcribed_RNA"/>
</dbReference>
<dbReference type="InterPro" id="IPR026212">
    <property type="entry name" value="Cep78"/>
</dbReference>